<dbReference type="EMBL" id="FNXY01000005">
    <property type="protein sequence ID" value="SEJ16531.1"/>
    <property type="molecule type" value="Genomic_DNA"/>
</dbReference>
<feature type="compositionally biased region" description="Basic residues" evidence="1">
    <location>
        <begin position="301"/>
        <end position="313"/>
    </location>
</feature>
<feature type="domain" description="MobA/VirD2-like nuclease" evidence="2">
    <location>
        <begin position="17"/>
        <end position="144"/>
    </location>
</feature>
<dbReference type="RefSeq" id="WP_090337424.1">
    <property type="nucleotide sequence ID" value="NZ_FNXY01000005.1"/>
</dbReference>
<evidence type="ECO:0000313" key="3">
    <source>
        <dbReference type="EMBL" id="SEJ16531.1"/>
    </source>
</evidence>
<accession>A0A1H6WHM5</accession>
<feature type="compositionally biased region" description="Polar residues" evidence="1">
    <location>
        <begin position="251"/>
        <end position="266"/>
    </location>
</feature>
<evidence type="ECO:0000259" key="2">
    <source>
        <dbReference type="Pfam" id="PF03432"/>
    </source>
</evidence>
<name>A0A1H6WHM5_9BACT</name>
<feature type="region of interest" description="Disordered" evidence="1">
    <location>
        <begin position="250"/>
        <end position="313"/>
    </location>
</feature>
<protein>
    <submittedName>
        <fullName evidence="3">Relaxase/Mobilisation nuclease domain-containing protein</fullName>
    </submittedName>
</protein>
<dbReference type="InterPro" id="IPR005094">
    <property type="entry name" value="Endonuclease_MobA/VirD2"/>
</dbReference>
<keyword evidence="4" id="KW-1185">Reference proteome</keyword>
<reference evidence="3 4" key="1">
    <citation type="submission" date="2016-10" db="EMBL/GenBank/DDBJ databases">
        <authorList>
            <person name="de Groot N.N."/>
        </authorList>
    </citation>
    <scope>NUCLEOTIDE SEQUENCE [LARGE SCALE GENOMIC DNA]</scope>
    <source>
        <strain evidence="3 4">DSM 19938</strain>
    </source>
</reference>
<organism evidence="3 4">
    <name type="scientific">Dyadobacter koreensis</name>
    <dbReference type="NCBI Taxonomy" id="408657"/>
    <lineage>
        <taxon>Bacteria</taxon>
        <taxon>Pseudomonadati</taxon>
        <taxon>Bacteroidota</taxon>
        <taxon>Cytophagia</taxon>
        <taxon>Cytophagales</taxon>
        <taxon>Spirosomataceae</taxon>
        <taxon>Dyadobacter</taxon>
    </lineage>
</organism>
<sequence>MIGKVTVGSSFAGVVRYVIQKPEARFIYAEGIRMENVQTAIDDFNMQRKLNPDLRRAVGHVALSWSKNDADKLTSEIMMQRAKEYMQKMKINSTQYLLVEHKDKNHPHVHLIYNRVNNEGKTISDRFQRGRNQKICKEMTLKYGYYLGKDKSQVNRLQLTGVDKIKYELYDAITAASQTARNWNELEAALKKQGIGLVLKYKSGTEQIQGISFSKGDVKMKGSKIDRSLSHGRLDEKIRQNQKRLIVGQAASPTSVKPDIHSQQPAFQEPVKRLDSNDNLLKDLMSPVESHSQTDSYELRQRKRRKKYKGQSL</sequence>
<dbReference type="STRING" id="408657.SAMN04487995_3564"/>
<gene>
    <name evidence="3" type="ORF">SAMN04487995_3564</name>
</gene>
<evidence type="ECO:0000313" key="4">
    <source>
        <dbReference type="Proteomes" id="UP000199532"/>
    </source>
</evidence>
<proteinExistence type="predicted"/>
<dbReference type="OrthoDB" id="1525197at2"/>
<dbReference type="AlphaFoldDB" id="A0A1H6WHM5"/>
<evidence type="ECO:0000256" key="1">
    <source>
        <dbReference type="SAM" id="MobiDB-lite"/>
    </source>
</evidence>
<dbReference type="Pfam" id="PF03432">
    <property type="entry name" value="Relaxase"/>
    <property type="match status" value="1"/>
</dbReference>
<dbReference type="Proteomes" id="UP000199532">
    <property type="component" value="Unassembled WGS sequence"/>
</dbReference>